<dbReference type="EMBL" id="JACXSS010000001">
    <property type="protein sequence ID" value="MBD9355508.1"/>
    <property type="molecule type" value="Genomic_DNA"/>
</dbReference>
<organism evidence="1 2">
    <name type="scientific">Methylomonas albis</name>
    <dbReference type="NCBI Taxonomy" id="1854563"/>
    <lineage>
        <taxon>Bacteria</taxon>
        <taxon>Pseudomonadati</taxon>
        <taxon>Pseudomonadota</taxon>
        <taxon>Gammaproteobacteria</taxon>
        <taxon>Methylococcales</taxon>
        <taxon>Methylococcaceae</taxon>
        <taxon>Methylomonas</taxon>
    </lineage>
</organism>
<dbReference type="RefSeq" id="WP_192373873.1">
    <property type="nucleotide sequence ID" value="NZ_CAJHIV010000001.1"/>
</dbReference>
<accession>A0ABR9CZV7</accession>
<protein>
    <submittedName>
        <fullName evidence="1">Uncharacterized protein</fullName>
    </submittedName>
</protein>
<reference evidence="1 2" key="1">
    <citation type="submission" date="2020-09" db="EMBL/GenBank/DDBJ databases">
        <title>Methylomonas albis sp. nov. and Methylomonas fluvii sp. nov.: Two cold-adapted methanotrophs from the River Elbe and an amended description of Methylovulum psychrotolerans strain Eb1.</title>
        <authorList>
            <person name="Bussmann I.K."/>
            <person name="Klings K.-W."/>
            <person name="Warnstedt J."/>
            <person name="Hoppert M."/>
            <person name="Saborowski A."/>
            <person name="Horn F."/>
            <person name="Liebner S."/>
        </authorList>
    </citation>
    <scope>NUCLEOTIDE SEQUENCE [LARGE SCALE GENOMIC DNA]</scope>
    <source>
        <strain evidence="1 2">EbA</strain>
    </source>
</reference>
<dbReference type="Proteomes" id="UP000652176">
    <property type="component" value="Unassembled WGS sequence"/>
</dbReference>
<evidence type="ECO:0000313" key="2">
    <source>
        <dbReference type="Proteomes" id="UP000652176"/>
    </source>
</evidence>
<evidence type="ECO:0000313" key="1">
    <source>
        <dbReference type="EMBL" id="MBD9355508.1"/>
    </source>
</evidence>
<name>A0ABR9CZV7_9GAMM</name>
<sequence length="83" mass="9660">MPSVIFTRDTAAERSAMHYIDTTPKKPLEPIDYQKIAKKVLNKSAMKIDLDIMIYAGLQWGLYKTDDLEEHLQLKLREWLAIP</sequence>
<comment type="caution">
    <text evidence="1">The sequence shown here is derived from an EMBL/GenBank/DDBJ whole genome shotgun (WGS) entry which is preliminary data.</text>
</comment>
<proteinExistence type="predicted"/>
<keyword evidence="2" id="KW-1185">Reference proteome</keyword>
<gene>
    <name evidence="1" type="ORF">IE877_06385</name>
</gene>